<dbReference type="RefSeq" id="WP_337705028.1">
    <property type="nucleotide sequence ID" value="NZ_JBBEGM010000009.1"/>
</dbReference>
<dbReference type="SUPFAM" id="SSF46894">
    <property type="entry name" value="C-terminal effector domain of the bipartite response regulators"/>
    <property type="match status" value="1"/>
</dbReference>
<organism evidence="7 8">
    <name type="scientific">Actinomycetospora flava</name>
    <dbReference type="NCBI Taxonomy" id="3129232"/>
    <lineage>
        <taxon>Bacteria</taxon>
        <taxon>Bacillati</taxon>
        <taxon>Actinomycetota</taxon>
        <taxon>Actinomycetes</taxon>
        <taxon>Pseudonocardiales</taxon>
        <taxon>Pseudonocardiaceae</taxon>
        <taxon>Actinomycetospora</taxon>
    </lineage>
</organism>
<keyword evidence="3" id="KW-0731">Sigma factor</keyword>
<dbReference type="InterPro" id="IPR000792">
    <property type="entry name" value="Tscrpt_reg_LuxR_C"/>
</dbReference>
<reference evidence="7 8" key="1">
    <citation type="submission" date="2024-03" db="EMBL/GenBank/DDBJ databases">
        <title>Actinomycetospora sp. OC33-EN07, a novel actinomycete isolated from wild orchid (Aerides multiflora).</title>
        <authorList>
            <person name="Suriyachadkun C."/>
        </authorList>
    </citation>
    <scope>NUCLEOTIDE SEQUENCE [LARGE SCALE GENOMIC DNA]</scope>
    <source>
        <strain evidence="7 8">OC33-EN07</strain>
    </source>
</reference>
<dbReference type="EMBL" id="JBBEGM010000009">
    <property type="protein sequence ID" value="MEJ2863666.1"/>
    <property type="molecule type" value="Genomic_DNA"/>
</dbReference>
<keyword evidence="4" id="KW-0238">DNA-binding</keyword>
<keyword evidence="5" id="KW-0804">Transcription</keyword>
<feature type="domain" description="HTH luxR-type" evidence="6">
    <location>
        <begin position="180"/>
        <end position="245"/>
    </location>
</feature>
<comment type="caution">
    <text evidence="7">The sequence shown here is derived from an EMBL/GenBank/DDBJ whole genome shotgun (WGS) entry which is preliminary data.</text>
</comment>
<evidence type="ECO:0000256" key="5">
    <source>
        <dbReference type="ARBA" id="ARBA00023163"/>
    </source>
</evidence>
<evidence type="ECO:0000256" key="3">
    <source>
        <dbReference type="ARBA" id="ARBA00023082"/>
    </source>
</evidence>
<accession>A0ABU8M934</accession>
<dbReference type="PANTHER" id="PTHR43214:SF24">
    <property type="entry name" value="TRANSCRIPTIONAL REGULATORY PROTEIN NARL-RELATED"/>
    <property type="match status" value="1"/>
</dbReference>
<evidence type="ECO:0000313" key="7">
    <source>
        <dbReference type="EMBL" id="MEJ2863666.1"/>
    </source>
</evidence>
<name>A0ABU8M934_9PSEU</name>
<dbReference type="Gene3D" id="1.10.10.10">
    <property type="entry name" value="Winged helix-like DNA-binding domain superfamily/Winged helix DNA-binding domain"/>
    <property type="match status" value="1"/>
</dbReference>
<dbReference type="PANTHER" id="PTHR43214">
    <property type="entry name" value="TWO-COMPONENT RESPONSE REGULATOR"/>
    <property type="match status" value="1"/>
</dbReference>
<dbReference type="Pfam" id="PF08281">
    <property type="entry name" value="Sigma70_r4_2"/>
    <property type="match status" value="1"/>
</dbReference>
<evidence type="ECO:0000313" key="8">
    <source>
        <dbReference type="Proteomes" id="UP001369736"/>
    </source>
</evidence>
<sequence>MDSRDYERALAVLDRCVRIESVDAFGEEFLEALGSVYGCVHTAFFRTRAFTRTFADPAPVLNGRLPKIIDEYRGRWFPQDVMFTRESIARIGRYGVSSLTQLRPQQVPATARAYLDDFVFRRGFRSVCAIDLELPAGQRGVAGVFHETPDGLSRADLAGFAVIVRQLSPVARRLPASAGSPAALASLPPRLREVATLIGEGCSNATIARRTGLALDSVKKYTSQVLAETGCTNRTELALLVAGGR</sequence>
<dbReference type="InterPro" id="IPR013249">
    <property type="entry name" value="RNA_pol_sigma70_r4_t2"/>
</dbReference>
<evidence type="ECO:0000256" key="1">
    <source>
        <dbReference type="ARBA" id="ARBA00010641"/>
    </source>
</evidence>
<dbReference type="InterPro" id="IPR016032">
    <property type="entry name" value="Sig_transdc_resp-reg_C-effctor"/>
</dbReference>
<gene>
    <name evidence="7" type="ORF">WCD58_21070</name>
</gene>
<keyword evidence="2" id="KW-0805">Transcription regulation</keyword>
<evidence type="ECO:0000256" key="4">
    <source>
        <dbReference type="ARBA" id="ARBA00023125"/>
    </source>
</evidence>
<comment type="similarity">
    <text evidence="1">Belongs to the sigma-70 factor family. ECF subfamily.</text>
</comment>
<dbReference type="Proteomes" id="UP001369736">
    <property type="component" value="Unassembled WGS sequence"/>
</dbReference>
<dbReference type="InterPro" id="IPR039420">
    <property type="entry name" value="WalR-like"/>
</dbReference>
<dbReference type="InterPro" id="IPR036388">
    <property type="entry name" value="WH-like_DNA-bd_sf"/>
</dbReference>
<proteinExistence type="inferred from homology"/>
<dbReference type="PROSITE" id="PS50043">
    <property type="entry name" value="HTH_LUXR_2"/>
    <property type="match status" value="1"/>
</dbReference>
<evidence type="ECO:0000259" key="6">
    <source>
        <dbReference type="PROSITE" id="PS50043"/>
    </source>
</evidence>
<dbReference type="SMART" id="SM00421">
    <property type="entry name" value="HTH_LUXR"/>
    <property type="match status" value="1"/>
</dbReference>
<keyword evidence="8" id="KW-1185">Reference proteome</keyword>
<protein>
    <submittedName>
        <fullName evidence="7">Sigma factor-like helix-turn-helix DNA-binding protein</fullName>
    </submittedName>
</protein>
<evidence type="ECO:0000256" key="2">
    <source>
        <dbReference type="ARBA" id="ARBA00023015"/>
    </source>
</evidence>